<organism evidence="2">
    <name type="scientific">bioreactor metagenome</name>
    <dbReference type="NCBI Taxonomy" id="1076179"/>
    <lineage>
        <taxon>unclassified sequences</taxon>
        <taxon>metagenomes</taxon>
        <taxon>ecological metagenomes</taxon>
    </lineage>
</organism>
<gene>
    <name evidence="2" type="ORF">SDC9_99814</name>
</gene>
<feature type="region of interest" description="Disordered" evidence="1">
    <location>
        <begin position="15"/>
        <end position="34"/>
    </location>
</feature>
<dbReference type="EMBL" id="VSSQ01014150">
    <property type="protein sequence ID" value="MPM53050.1"/>
    <property type="molecule type" value="Genomic_DNA"/>
</dbReference>
<accession>A0A645AIU8</accession>
<evidence type="ECO:0000313" key="2">
    <source>
        <dbReference type="EMBL" id="MPM53050.1"/>
    </source>
</evidence>
<dbReference type="AlphaFoldDB" id="A0A645AIU8"/>
<protein>
    <submittedName>
        <fullName evidence="2">Uncharacterized protein</fullName>
    </submittedName>
</protein>
<proteinExistence type="predicted"/>
<comment type="caution">
    <text evidence="2">The sequence shown here is derived from an EMBL/GenBank/DDBJ whole genome shotgun (WGS) entry which is preliminary data.</text>
</comment>
<reference evidence="2" key="1">
    <citation type="submission" date="2019-08" db="EMBL/GenBank/DDBJ databases">
        <authorList>
            <person name="Kucharzyk K."/>
            <person name="Murdoch R.W."/>
            <person name="Higgins S."/>
            <person name="Loffler F."/>
        </authorList>
    </citation>
    <scope>NUCLEOTIDE SEQUENCE</scope>
</reference>
<name>A0A645AIU8_9ZZZZ</name>
<sequence>MRLGSLRVGHPHMLASHHRHAASHRADRGDPDKGAIRRGAVQAHHLELLAFQRQRVACKRLRNDDGLGRIRAELWTPDLELGVHCFLNVGDGLGRRHDLCLREGGVQRVQAEVEVRVAVADVDGGQALAGGLDLLGQLARLFGGELRVDQDGVALAFYQHGTDGEDGLLARVEHLGGEGLLHGLGVGFGGGR</sequence>
<feature type="compositionally biased region" description="Basic and acidic residues" evidence="1">
    <location>
        <begin position="24"/>
        <end position="34"/>
    </location>
</feature>
<evidence type="ECO:0000256" key="1">
    <source>
        <dbReference type="SAM" id="MobiDB-lite"/>
    </source>
</evidence>